<dbReference type="SUPFAM" id="SSF81383">
    <property type="entry name" value="F-box domain"/>
    <property type="match status" value="1"/>
</dbReference>
<dbReference type="PhylomeDB" id="G5EGS1"/>
<dbReference type="InterPro" id="IPR041426">
    <property type="entry name" value="Mos1_HTH"/>
</dbReference>
<name>G5EGS1_CAEEL</name>
<evidence type="ECO:0000313" key="4">
    <source>
        <dbReference type="Proteomes" id="UP000001940"/>
    </source>
</evidence>
<dbReference type="RefSeq" id="NP_507573.1">
    <property type="nucleotide sequence ID" value="NM_075172.1"/>
</dbReference>
<dbReference type="CTD" id="189636"/>
<dbReference type="AlphaFoldDB" id="G5EGS1"/>
<dbReference type="SMART" id="SM00256">
    <property type="entry name" value="FBOX"/>
    <property type="match status" value="1"/>
</dbReference>
<dbReference type="Pfam" id="PF01827">
    <property type="entry name" value="FTH"/>
    <property type="match status" value="1"/>
</dbReference>
<dbReference type="InterPro" id="IPR001810">
    <property type="entry name" value="F-box_dom"/>
</dbReference>
<dbReference type="InterPro" id="IPR036047">
    <property type="entry name" value="F-box-like_dom_sf"/>
</dbReference>
<dbReference type="EMBL" id="BX284605">
    <property type="protein sequence ID" value="CAB76749.1"/>
    <property type="molecule type" value="Genomic_DNA"/>
</dbReference>
<accession>G5EGS1</accession>
<dbReference type="Proteomes" id="UP000001940">
    <property type="component" value="Chromosome V"/>
</dbReference>
<dbReference type="PaxDb" id="6239-Y37H2C.3"/>
<dbReference type="PROSITE" id="PS50181">
    <property type="entry name" value="FBOX"/>
    <property type="match status" value="1"/>
</dbReference>
<dbReference type="OrthoDB" id="5911064at2759"/>
<dbReference type="IntAct" id="G5EGS1">
    <property type="interactions" value="1"/>
</dbReference>
<dbReference type="CDD" id="cd22150">
    <property type="entry name" value="F-box_CeFBXA-like"/>
    <property type="match status" value="1"/>
</dbReference>
<dbReference type="Pfam" id="PF17906">
    <property type="entry name" value="HTH_48"/>
    <property type="match status" value="1"/>
</dbReference>
<dbReference type="GeneID" id="189636"/>
<dbReference type="Pfam" id="PF00646">
    <property type="entry name" value="F-box"/>
    <property type="match status" value="1"/>
</dbReference>
<dbReference type="HOGENOM" id="CLU_030831_3_2_1"/>
<proteinExistence type="predicted"/>
<dbReference type="PANTHER" id="PTHR23015:SF4">
    <property type="entry name" value="DUF38 DOMAIN-CONTAINING PROTEIN-RELATED"/>
    <property type="match status" value="1"/>
</dbReference>
<evidence type="ECO:0000313" key="5">
    <source>
        <dbReference type="WormBase" id="Y37H2C.3"/>
    </source>
</evidence>
<evidence type="ECO:0000259" key="2">
    <source>
        <dbReference type="PROSITE" id="PS50181"/>
    </source>
</evidence>
<evidence type="ECO:0000313" key="3">
    <source>
        <dbReference type="EMBL" id="CAB76749.1"/>
    </source>
</evidence>
<dbReference type="WormBase" id="Y37H2C.3">
    <property type="protein sequence ID" value="CE19091"/>
    <property type="gene ID" value="WBGene00012574"/>
    <property type="gene designation" value="fbxa-213"/>
</dbReference>
<dbReference type="KEGG" id="cel:CELE_Y37H2C.3"/>
<feature type="region of interest" description="Disordered" evidence="1">
    <location>
        <begin position="1"/>
        <end position="30"/>
    </location>
</feature>
<evidence type="ECO:0000256" key="1">
    <source>
        <dbReference type="SAM" id="MobiDB-lite"/>
    </source>
</evidence>
<keyword evidence="4" id="KW-1185">Reference proteome</keyword>
<feature type="domain" description="F-box" evidence="2">
    <location>
        <begin position="119"/>
        <end position="166"/>
    </location>
</feature>
<dbReference type="PANTHER" id="PTHR23015">
    <property type="entry name" value="UNCHARACTERIZED C.ELEGANS PROTEIN"/>
    <property type="match status" value="1"/>
</dbReference>
<dbReference type="InterPro" id="IPR040161">
    <property type="entry name" value="FB224"/>
</dbReference>
<organism evidence="3 4">
    <name type="scientific">Caenorhabditis elegans</name>
    <dbReference type="NCBI Taxonomy" id="6239"/>
    <lineage>
        <taxon>Eukaryota</taxon>
        <taxon>Metazoa</taxon>
        <taxon>Ecdysozoa</taxon>
        <taxon>Nematoda</taxon>
        <taxon>Chromadorea</taxon>
        <taxon>Rhabditida</taxon>
        <taxon>Rhabditina</taxon>
        <taxon>Rhabditomorpha</taxon>
        <taxon>Rhabditoidea</taxon>
        <taxon>Rhabditidae</taxon>
        <taxon>Peloderinae</taxon>
        <taxon>Caenorhabditis</taxon>
    </lineage>
</organism>
<protein>
    <submittedName>
        <fullName evidence="3">F-box domain-containing protein</fullName>
    </submittedName>
</protein>
<sequence>MEKSNESDFLAAGIDQDSQNPEPGLKQEAVEASNLLDKTPQLEQKLPTPAERLLASKIALRGCMLLEYAKGNDVFEAYEALSEVLGEEFMNIREFDYFFHKLGKGELELDSGEKFDPNALQLSTMPVEIVRKILMEIEPIERFPFRRVCSVFRNAIDSLDWNFKTITLSAGYFNTILTLSPTHSMIYTFLNRTDSIVGLYENGRLVENGGAMEKSNNLSLAIMTLSSILKSPFFTLDTLVITETQQAWGVLFAGSESIPIELAKVSPLLVTSLQFIDIRCEEIVSIVRLTKSGTLKEVSIRFTKPYQFVLRSRPDTVPLQNIVELEQWKHLEKFDVIGDIFMNIPIDSFLHLTSCIVRLVILTTEELIKIRDILMESSTFEVAVLNFMHYNLIEIGQFFNPAFDISIAPRPIQFGGFHIEIIAVGSDCTVVIYKRREDMN</sequence>
<reference evidence="3 4" key="1">
    <citation type="journal article" date="1998" name="Science">
        <title>Genome sequence of the nematode C. elegans: a platform for investigating biology.</title>
        <authorList>
            <consortium name="The C. elegans sequencing consortium"/>
            <person name="Sulson J.E."/>
            <person name="Waterston R."/>
        </authorList>
    </citation>
    <scope>NUCLEOTIDE SEQUENCE [LARGE SCALE GENOMIC DNA]</scope>
    <source>
        <strain evidence="3 4">Bristol N2</strain>
    </source>
</reference>
<dbReference type="AGR" id="WB:WBGene00012574"/>
<gene>
    <name evidence="3 5" type="primary">fbxa-213</name>
    <name evidence="3" type="ORF">CELE_Y37H2C.3</name>
    <name evidence="5" type="ORF">Y37H2C.3</name>
</gene>
<dbReference type="InParanoid" id="G5EGS1"/>
<dbReference type="InterPro" id="IPR002900">
    <property type="entry name" value="DUF38/FTH_CAE_spp"/>
</dbReference>